<accession>A0A4R1KFF5</accession>
<dbReference type="Proteomes" id="UP000294614">
    <property type="component" value="Unassembled WGS sequence"/>
</dbReference>
<evidence type="ECO:0000256" key="6">
    <source>
        <dbReference type="ARBA" id="ARBA00022989"/>
    </source>
</evidence>
<evidence type="ECO:0000256" key="1">
    <source>
        <dbReference type="ARBA" id="ARBA00004651"/>
    </source>
</evidence>
<evidence type="ECO:0000313" key="11">
    <source>
        <dbReference type="EMBL" id="TCK62039.1"/>
    </source>
</evidence>
<keyword evidence="7" id="KW-0625">Polysaccharide transport</keyword>
<dbReference type="InterPro" id="IPR047817">
    <property type="entry name" value="ABC2_TM_bact-type"/>
</dbReference>
<dbReference type="EMBL" id="SMGG01000003">
    <property type="protein sequence ID" value="TCK62039.1"/>
    <property type="molecule type" value="Genomic_DNA"/>
</dbReference>
<feature type="transmembrane region" description="Helical" evidence="9">
    <location>
        <begin position="120"/>
        <end position="140"/>
    </location>
</feature>
<evidence type="ECO:0000256" key="4">
    <source>
        <dbReference type="ARBA" id="ARBA00022475"/>
    </source>
</evidence>
<dbReference type="InterPro" id="IPR013525">
    <property type="entry name" value="ABC2_TM"/>
</dbReference>
<protein>
    <recommendedName>
        <fullName evidence="9">Transport permease protein</fullName>
    </recommendedName>
</protein>
<evidence type="ECO:0000256" key="9">
    <source>
        <dbReference type="RuleBase" id="RU361157"/>
    </source>
</evidence>
<organism evidence="11 12">
    <name type="scientific">Seleniivibrio woodruffii</name>
    <dbReference type="NCBI Taxonomy" id="1078050"/>
    <lineage>
        <taxon>Bacteria</taxon>
        <taxon>Pseudomonadati</taxon>
        <taxon>Deferribacterota</taxon>
        <taxon>Deferribacteres</taxon>
        <taxon>Deferribacterales</taxon>
        <taxon>Geovibrionaceae</taxon>
        <taxon>Seleniivibrio</taxon>
    </lineage>
</organism>
<dbReference type="RefSeq" id="WP_165871167.1">
    <property type="nucleotide sequence ID" value="NZ_JAJUHT010000002.1"/>
</dbReference>
<dbReference type="Pfam" id="PF01061">
    <property type="entry name" value="ABC2_membrane"/>
    <property type="match status" value="1"/>
</dbReference>
<feature type="transmembrane region" description="Helical" evidence="9">
    <location>
        <begin position="152"/>
        <end position="176"/>
    </location>
</feature>
<proteinExistence type="inferred from homology"/>
<feature type="transmembrane region" description="Helical" evidence="9">
    <location>
        <begin position="238"/>
        <end position="259"/>
    </location>
</feature>
<keyword evidence="5 9" id="KW-0812">Transmembrane</keyword>
<evidence type="ECO:0000256" key="3">
    <source>
        <dbReference type="ARBA" id="ARBA00022448"/>
    </source>
</evidence>
<feature type="domain" description="ABC transmembrane type-2" evidence="10">
    <location>
        <begin position="39"/>
        <end position="262"/>
    </location>
</feature>
<dbReference type="PANTHER" id="PTHR30413">
    <property type="entry name" value="INNER MEMBRANE TRANSPORT PERMEASE"/>
    <property type="match status" value="1"/>
</dbReference>
<dbReference type="PANTHER" id="PTHR30413:SF10">
    <property type="entry name" value="CAPSULE POLYSACCHARIDE EXPORT INNER-MEMBRANE PROTEIN CTRC"/>
    <property type="match status" value="1"/>
</dbReference>
<comment type="subcellular location">
    <subcellularLocation>
        <location evidence="1 9">Cell membrane</location>
        <topology evidence="1 9">Multi-pass membrane protein</topology>
    </subcellularLocation>
</comment>
<sequence>MLSIIRGSLEFIQNIYKERALVLALSVDDFRQQYLGSYLGLLWALFRPLLFVATIWLVFSVGFKRIGSDHVPFLLYLVCGYAPWVYFADCVNGGMNAVVNNRHLVKKVDFRVSILPLVKIISSFFLHLIFLLIIAAIAIYKGYYPTVYWLQLPFYLFCIFLITLGLGWFTGAIRVFTKDMSQVVSVILQTGFWITPIFWQVSSVPEKYRVFLYINPMVYIVEGYRNTFIYNKWFFADINALLFFLFFALIFLLIGVVTFKKLRPHFAEVL</sequence>
<name>A0A4R1KFF5_9BACT</name>
<feature type="transmembrane region" description="Helical" evidence="9">
    <location>
        <begin position="183"/>
        <end position="201"/>
    </location>
</feature>
<dbReference type="GO" id="GO:0015774">
    <property type="term" value="P:polysaccharide transport"/>
    <property type="evidence" value="ECO:0007669"/>
    <property type="project" value="UniProtKB-KW"/>
</dbReference>
<evidence type="ECO:0000256" key="5">
    <source>
        <dbReference type="ARBA" id="ARBA00022692"/>
    </source>
</evidence>
<dbReference type="GO" id="GO:0015920">
    <property type="term" value="P:lipopolysaccharide transport"/>
    <property type="evidence" value="ECO:0007669"/>
    <property type="project" value="TreeGrafter"/>
</dbReference>
<reference evidence="11 12" key="1">
    <citation type="submission" date="2019-03" db="EMBL/GenBank/DDBJ databases">
        <title>Genomic Encyclopedia of Type Strains, Phase IV (KMG-IV): sequencing the most valuable type-strain genomes for metagenomic binning, comparative biology and taxonomic classification.</title>
        <authorList>
            <person name="Goeker M."/>
        </authorList>
    </citation>
    <scope>NUCLEOTIDE SEQUENCE [LARGE SCALE GENOMIC DNA]</scope>
    <source>
        <strain evidence="11 12">DSM 24984</strain>
    </source>
</reference>
<evidence type="ECO:0000256" key="8">
    <source>
        <dbReference type="ARBA" id="ARBA00023136"/>
    </source>
</evidence>
<keyword evidence="7" id="KW-0762">Sugar transport</keyword>
<keyword evidence="3 9" id="KW-0813">Transport</keyword>
<dbReference type="AlphaFoldDB" id="A0A4R1KFF5"/>
<feature type="transmembrane region" description="Helical" evidence="9">
    <location>
        <begin position="73"/>
        <end position="99"/>
    </location>
</feature>
<keyword evidence="4 9" id="KW-1003">Cell membrane</keyword>
<keyword evidence="8 9" id="KW-0472">Membrane</keyword>
<comment type="similarity">
    <text evidence="2 9">Belongs to the ABC-2 integral membrane protein family.</text>
</comment>
<feature type="transmembrane region" description="Helical" evidence="9">
    <location>
        <begin position="38"/>
        <end position="61"/>
    </location>
</feature>
<dbReference type="GO" id="GO:0005886">
    <property type="term" value="C:plasma membrane"/>
    <property type="evidence" value="ECO:0007669"/>
    <property type="project" value="UniProtKB-SubCell"/>
</dbReference>
<dbReference type="GO" id="GO:0140359">
    <property type="term" value="F:ABC-type transporter activity"/>
    <property type="evidence" value="ECO:0007669"/>
    <property type="project" value="InterPro"/>
</dbReference>
<comment type="caution">
    <text evidence="11">The sequence shown here is derived from an EMBL/GenBank/DDBJ whole genome shotgun (WGS) entry which is preliminary data.</text>
</comment>
<keyword evidence="12" id="KW-1185">Reference proteome</keyword>
<evidence type="ECO:0000256" key="2">
    <source>
        <dbReference type="ARBA" id="ARBA00007783"/>
    </source>
</evidence>
<evidence type="ECO:0000256" key="7">
    <source>
        <dbReference type="ARBA" id="ARBA00023047"/>
    </source>
</evidence>
<dbReference type="PROSITE" id="PS51012">
    <property type="entry name" value="ABC_TM2"/>
    <property type="match status" value="1"/>
</dbReference>
<gene>
    <name evidence="11" type="ORF">C8D98_0548</name>
</gene>
<evidence type="ECO:0000259" key="10">
    <source>
        <dbReference type="PROSITE" id="PS51012"/>
    </source>
</evidence>
<keyword evidence="6 9" id="KW-1133">Transmembrane helix</keyword>
<evidence type="ECO:0000313" key="12">
    <source>
        <dbReference type="Proteomes" id="UP000294614"/>
    </source>
</evidence>